<dbReference type="EMBL" id="KN727620">
    <property type="protein sequence ID" value="KIH65288.1"/>
    <property type="molecule type" value="Genomic_DNA"/>
</dbReference>
<evidence type="ECO:0000313" key="1">
    <source>
        <dbReference type="EMBL" id="KIH65288.1"/>
    </source>
</evidence>
<name>A0A0C2D6P3_9BILA</name>
<accession>A0A0C2D6P3</accession>
<sequence length="60" mass="7216">MAKIRKWVVVFGAMLILFSCIHFSLAFITETTYMIGHKKYVEKFEQPWFRVPHEDHEKSL</sequence>
<gene>
    <name evidence="1" type="ORF">ANCDUO_04391</name>
</gene>
<proteinExistence type="predicted"/>
<organism evidence="1 2">
    <name type="scientific">Ancylostoma duodenale</name>
    <dbReference type="NCBI Taxonomy" id="51022"/>
    <lineage>
        <taxon>Eukaryota</taxon>
        <taxon>Metazoa</taxon>
        <taxon>Ecdysozoa</taxon>
        <taxon>Nematoda</taxon>
        <taxon>Chromadorea</taxon>
        <taxon>Rhabditida</taxon>
        <taxon>Rhabditina</taxon>
        <taxon>Rhabditomorpha</taxon>
        <taxon>Strongyloidea</taxon>
        <taxon>Ancylostomatidae</taxon>
        <taxon>Ancylostomatinae</taxon>
        <taxon>Ancylostoma</taxon>
    </lineage>
</organism>
<evidence type="ECO:0000313" key="2">
    <source>
        <dbReference type="Proteomes" id="UP000054047"/>
    </source>
</evidence>
<dbReference type="Proteomes" id="UP000054047">
    <property type="component" value="Unassembled WGS sequence"/>
</dbReference>
<dbReference type="AlphaFoldDB" id="A0A0C2D6P3"/>
<dbReference type="PROSITE" id="PS51257">
    <property type="entry name" value="PROKAR_LIPOPROTEIN"/>
    <property type="match status" value="1"/>
</dbReference>
<protein>
    <submittedName>
        <fullName evidence="1">Uncharacterized protein</fullName>
    </submittedName>
</protein>
<reference evidence="1 2" key="1">
    <citation type="submission" date="2013-12" db="EMBL/GenBank/DDBJ databases">
        <title>Draft genome of the parsitic nematode Ancylostoma duodenale.</title>
        <authorList>
            <person name="Mitreva M."/>
        </authorList>
    </citation>
    <scope>NUCLEOTIDE SEQUENCE [LARGE SCALE GENOMIC DNA]</scope>
    <source>
        <strain evidence="1 2">Zhejiang</strain>
    </source>
</reference>
<keyword evidence="2" id="KW-1185">Reference proteome</keyword>